<accession>A0ACC1UBA9</accession>
<dbReference type="EMBL" id="MU794982">
    <property type="protein sequence ID" value="KAJ3813861.1"/>
    <property type="molecule type" value="Genomic_DNA"/>
</dbReference>
<dbReference type="Proteomes" id="UP001163835">
    <property type="component" value="Unassembled WGS sequence"/>
</dbReference>
<organism evidence="1 2">
    <name type="scientific">Lentinula aff. lateritia</name>
    <dbReference type="NCBI Taxonomy" id="2804960"/>
    <lineage>
        <taxon>Eukaryota</taxon>
        <taxon>Fungi</taxon>
        <taxon>Dikarya</taxon>
        <taxon>Basidiomycota</taxon>
        <taxon>Agaricomycotina</taxon>
        <taxon>Agaricomycetes</taxon>
        <taxon>Agaricomycetidae</taxon>
        <taxon>Agaricales</taxon>
        <taxon>Marasmiineae</taxon>
        <taxon>Omphalotaceae</taxon>
        <taxon>Lentinula</taxon>
    </lineage>
</organism>
<sequence length="956" mass="105779">MGASVKEKQTDAKKSTTKRRPGRTATSCAECRRLKLRCDRQIPCGKCVSRGCAAICPDGSLTAGKGNRLVLANTEQLHDRIEQLCSRIRDLESALRGAQAQLSEEEHPLLQSELLQLKSPHTVYPKNKPDHQIADAPIASGTHPSPPQNDSSSTKNPEDENLIDAFGTLSIRENGETQFLGQTARSEYLIRALAKPQKSSIPISCTRLSQKIINGAHFCRDDSEPSYGNSVTSERDTYELGQEVFGLLPPLSEAIRLCEVYLEYGKYMYTPLPRTQLFDEILASIYRSNSFDTVRCYHSLSLIFIIFAIASLFDPSLPSCSVQAQEYFYLSKAALSFNSPFSHTTFKSIWCMLHIAQFLEFSDWEAMGSTAGWAYIGHVVRMGTSIGFHLNSSRWSLPHEIQQMQYRLFWTVFTADTWSSFYYGRPPSLSRAYVDCPLPKDTEEFVSADGEREPGCKFHYWSWQFTAFVHAIMEETFGSSRPAYSTIIDFDRKIRDFPIPVNLRVRCGVLETRQDLYLQRLIVMCYKENMLMHLHRAYFAQALQDSPDDLTTHKYVASVIATYRSAWRLSKAMQIAWMHIPHLLARYHLAWSQVLSSAIVMCILVTRAPNSKMTKSSVEELDGMTSLFEEAAPTSRSAANILDTMRNLRRKAREVIDTTASADGTSNNSGSPAESSSSQSGSDHSPSARSPCAVSFTSTADLKEAQGIPLSTFELDRLGGRTHLISSCKSSKPSTPVEKSASSPSSSDTGSDVHPSPEIQASLPTSMSWAHRESLPSSSQQHLQQLAPVQNLHPTIVQDIRNIEMDVDMNFGEFELHFLDPPTANRTEIQQSFGLSLGQQQGDQDTSQHGNASLRYPTALAGSQNQDIATSSSQYSGMSGMAFDYMSMGGEDTSLHMGDLSTMGGGANVFGNSILSPSFSTGTFSTLGHPPANAQLLPGAPVLDASWQSFVEQLGF</sequence>
<evidence type="ECO:0000313" key="1">
    <source>
        <dbReference type="EMBL" id="KAJ3813861.1"/>
    </source>
</evidence>
<protein>
    <submittedName>
        <fullName evidence="1">Fungal-specific transcription factor domain-containing protein</fullName>
    </submittedName>
</protein>
<gene>
    <name evidence="1" type="ORF">F5876DRAFT_73480</name>
</gene>
<comment type="caution">
    <text evidence="1">The sequence shown here is derived from an EMBL/GenBank/DDBJ whole genome shotgun (WGS) entry which is preliminary data.</text>
</comment>
<reference evidence="1" key="1">
    <citation type="submission" date="2022-09" db="EMBL/GenBank/DDBJ databases">
        <title>A Global Phylogenomic Analysis of the Shiitake Genus Lentinula.</title>
        <authorList>
            <consortium name="DOE Joint Genome Institute"/>
            <person name="Sierra-Patev S."/>
            <person name="Min B."/>
            <person name="Naranjo-Ortiz M."/>
            <person name="Looney B."/>
            <person name="Konkel Z."/>
            <person name="Slot J.C."/>
            <person name="Sakamoto Y."/>
            <person name="Steenwyk J.L."/>
            <person name="Rokas A."/>
            <person name="Carro J."/>
            <person name="Camarero S."/>
            <person name="Ferreira P."/>
            <person name="Molpeceres G."/>
            <person name="Ruiz-Duenas F.J."/>
            <person name="Serrano A."/>
            <person name="Henrissat B."/>
            <person name="Drula E."/>
            <person name="Hughes K.W."/>
            <person name="Mata J.L."/>
            <person name="Ishikawa N.K."/>
            <person name="Vargas-Isla R."/>
            <person name="Ushijima S."/>
            <person name="Smith C.A."/>
            <person name="Ahrendt S."/>
            <person name="Andreopoulos W."/>
            <person name="He G."/>
            <person name="Labutti K."/>
            <person name="Lipzen A."/>
            <person name="Ng V."/>
            <person name="Riley R."/>
            <person name="Sandor L."/>
            <person name="Barry K."/>
            <person name="Martinez A.T."/>
            <person name="Xiao Y."/>
            <person name="Gibbons J.G."/>
            <person name="Terashima K."/>
            <person name="Grigoriev I.V."/>
            <person name="Hibbett D.S."/>
        </authorList>
    </citation>
    <scope>NUCLEOTIDE SEQUENCE</scope>
    <source>
        <strain evidence="1">TMI1499</strain>
    </source>
</reference>
<proteinExistence type="predicted"/>
<keyword evidence="2" id="KW-1185">Reference proteome</keyword>
<evidence type="ECO:0000313" key="2">
    <source>
        <dbReference type="Proteomes" id="UP001163835"/>
    </source>
</evidence>
<name>A0ACC1UBA9_9AGAR</name>